<feature type="compositionally biased region" description="Polar residues" evidence="4">
    <location>
        <begin position="377"/>
        <end position="422"/>
    </location>
</feature>
<keyword evidence="3" id="KW-0175">Coiled coil</keyword>
<organism evidence="5 6">
    <name type="scientific">Nesidiocoris tenuis</name>
    <dbReference type="NCBI Taxonomy" id="355587"/>
    <lineage>
        <taxon>Eukaryota</taxon>
        <taxon>Metazoa</taxon>
        <taxon>Ecdysozoa</taxon>
        <taxon>Arthropoda</taxon>
        <taxon>Hexapoda</taxon>
        <taxon>Insecta</taxon>
        <taxon>Pterygota</taxon>
        <taxon>Neoptera</taxon>
        <taxon>Paraneoptera</taxon>
        <taxon>Hemiptera</taxon>
        <taxon>Heteroptera</taxon>
        <taxon>Panheteroptera</taxon>
        <taxon>Cimicomorpha</taxon>
        <taxon>Miridae</taxon>
        <taxon>Dicyphina</taxon>
        <taxon>Nesidiocoris</taxon>
    </lineage>
</organism>
<keyword evidence="6" id="KW-1185">Reference proteome</keyword>
<accession>A0ABN7BI80</accession>
<dbReference type="Gene3D" id="1.25.40.10">
    <property type="entry name" value="Tetratricopeptide repeat domain"/>
    <property type="match status" value="2"/>
</dbReference>
<dbReference type="PANTHER" id="PTHR46423:SF1">
    <property type="entry name" value="RNA POLYMERASE II-ASSOCIATED PROTEIN 3"/>
    <property type="match status" value="1"/>
</dbReference>
<feature type="compositionally biased region" description="Polar residues" evidence="4">
    <location>
        <begin position="429"/>
        <end position="446"/>
    </location>
</feature>
<evidence type="ECO:0000256" key="1">
    <source>
        <dbReference type="ARBA" id="ARBA00022803"/>
    </source>
</evidence>
<dbReference type="Pfam" id="PF14559">
    <property type="entry name" value="TPR_19"/>
    <property type="match status" value="1"/>
</dbReference>
<feature type="region of interest" description="Disordered" evidence="4">
    <location>
        <begin position="58"/>
        <end position="129"/>
    </location>
</feature>
<dbReference type="SMART" id="SM00028">
    <property type="entry name" value="TPR"/>
    <property type="match status" value="3"/>
</dbReference>
<dbReference type="InterPro" id="IPR011990">
    <property type="entry name" value="TPR-like_helical_dom_sf"/>
</dbReference>
<feature type="coiled-coil region" evidence="3">
    <location>
        <begin position="6"/>
        <end position="33"/>
    </location>
</feature>
<feature type="region of interest" description="Disordered" evidence="4">
    <location>
        <begin position="358"/>
        <end position="446"/>
    </location>
</feature>
<proteinExistence type="predicted"/>
<evidence type="ECO:0000256" key="2">
    <source>
        <dbReference type="PROSITE-ProRule" id="PRU00339"/>
    </source>
</evidence>
<dbReference type="PANTHER" id="PTHR46423">
    <property type="entry name" value="RNA POLYMERASE II-ASSOCIATED PROTEIN 3"/>
    <property type="match status" value="1"/>
</dbReference>
<name>A0ABN7BI80_9HEMI</name>
<dbReference type="InterPro" id="IPR051966">
    <property type="entry name" value="RPAP3"/>
</dbReference>
<evidence type="ECO:0000256" key="4">
    <source>
        <dbReference type="SAM" id="MobiDB-lite"/>
    </source>
</evidence>
<reference evidence="5 6" key="1">
    <citation type="submission" date="2023-09" db="EMBL/GenBank/DDBJ databases">
        <title>Nesidiocoris tenuis whole genome shotgun sequence.</title>
        <authorList>
            <person name="Shibata T."/>
            <person name="Shimoda M."/>
            <person name="Kobayashi T."/>
            <person name="Uehara T."/>
        </authorList>
    </citation>
    <scope>NUCLEOTIDE SEQUENCE [LARGE SCALE GENOMIC DNA]</scope>
    <source>
        <strain evidence="5 6">Japan</strain>
    </source>
</reference>
<gene>
    <name evidence="5" type="ORF">NTJ_16049</name>
</gene>
<feature type="compositionally biased region" description="Acidic residues" evidence="4">
    <location>
        <begin position="97"/>
        <end position="114"/>
    </location>
</feature>
<dbReference type="SUPFAM" id="SSF48452">
    <property type="entry name" value="TPR-like"/>
    <property type="match status" value="2"/>
</dbReference>
<dbReference type="PROSITE" id="PS50005">
    <property type="entry name" value="TPR"/>
    <property type="match status" value="1"/>
</dbReference>
<evidence type="ECO:0000256" key="3">
    <source>
        <dbReference type="SAM" id="Coils"/>
    </source>
</evidence>
<dbReference type="EMBL" id="AP028923">
    <property type="protein sequence ID" value="BET03231.1"/>
    <property type="molecule type" value="Genomic_DNA"/>
</dbReference>
<sequence length="487" mass="54396">MDRPVLFQFNQNLSALEKQLLEREKEILNQDKNAKFYDWEKVAEGIPVDDDVMMVTENEVPSKKSNTPSKEKTVIKELKKETPPPPKPESSEKQDSDAGEDDIGADSSDDDESIVSDVDSPKDDDDVSRQVAQLKADADKHTKNCRWKEAIELYTEALKHRQLATLFGNRSLCYQKLEEFEKSEKDCTRALSLEWKYKKMYKRRAALRLRLRNYYGCAADLQNVIILSADDSSKDPLVAEQYCALVRLARIDKTDRVSGTGDPEIRRLEEETLGRICELNESHAVGLLNRGDAGDAIDYLLMAMMAAPESARLYGLRASAYVKRGDLAQAEADLTTAVRLDPTNPRFLRLRAELRRKRDDKDGAAEDEQAAKKLSRSGVNVSNMANKPKSASNVSTADSPSNEPTQWTSDSIIEIAQKSTTEPAKKTVKSTPKSAPKSTATLDTVNGSCDEPLSKMIRLSVEDVYSSSAGELLNLSELPINIRRILT</sequence>
<protein>
    <submittedName>
        <fullName evidence="5">Tetratricopeptide repeat</fullName>
    </submittedName>
</protein>
<dbReference type="InterPro" id="IPR019734">
    <property type="entry name" value="TPR_rpt"/>
</dbReference>
<dbReference type="Proteomes" id="UP001307889">
    <property type="component" value="Chromosome 15"/>
</dbReference>
<feature type="compositionally biased region" description="Basic and acidic residues" evidence="4">
    <location>
        <begin position="69"/>
        <end position="82"/>
    </location>
</feature>
<evidence type="ECO:0000313" key="6">
    <source>
        <dbReference type="Proteomes" id="UP001307889"/>
    </source>
</evidence>
<keyword evidence="1 2" id="KW-0802">TPR repeat</keyword>
<evidence type="ECO:0000313" key="5">
    <source>
        <dbReference type="EMBL" id="BET03231.1"/>
    </source>
</evidence>
<feature type="repeat" description="TPR" evidence="2">
    <location>
        <begin position="311"/>
        <end position="344"/>
    </location>
</feature>